<dbReference type="GO" id="GO:0005886">
    <property type="term" value="C:plasma membrane"/>
    <property type="evidence" value="ECO:0007669"/>
    <property type="project" value="UniProtKB-SubCell"/>
</dbReference>
<feature type="transmembrane region" description="Helical" evidence="7">
    <location>
        <begin position="20"/>
        <end position="40"/>
    </location>
</feature>
<evidence type="ECO:0000256" key="3">
    <source>
        <dbReference type="ARBA" id="ARBA00022475"/>
    </source>
</evidence>
<comment type="subcellular location">
    <subcellularLocation>
        <location evidence="1">Cell membrane</location>
        <topology evidence="1">Multi-pass membrane protein</topology>
    </subcellularLocation>
</comment>
<dbReference type="PROSITE" id="PS50850">
    <property type="entry name" value="MFS"/>
    <property type="match status" value="1"/>
</dbReference>
<dbReference type="PANTHER" id="PTHR43045:SF2">
    <property type="entry name" value="INNER MEMBRANE METABOLITE TRANSPORT PROTEIN YHJE"/>
    <property type="match status" value="1"/>
</dbReference>
<evidence type="ECO:0000259" key="8">
    <source>
        <dbReference type="PROSITE" id="PS50850"/>
    </source>
</evidence>
<dbReference type="Gene3D" id="1.20.1250.20">
    <property type="entry name" value="MFS general substrate transporter like domains"/>
    <property type="match status" value="1"/>
</dbReference>
<protein>
    <submittedName>
        <fullName evidence="9">Major facilitator superfamily transporter</fullName>
    </submittedName>
</protein>
<feature type="domain" description="Major facilitator superfamily (MFS) profile" evidence="8">
    <location>
        <begin position="1"/>
        <end position="102"/>
    </location>
</feature>
<dbReference type="InterPro" id="IPR020846">
    <property type="entry name" value="MFS_dom"/>
</dbReference>
<dbReference type="AlphaFoldDB" id="K8XWB1"/>
<evidence type="ECO:0000313" key="9">
    <source>
        <dbReference type="EMBL" id="EKT81445.1"/>
    </source>
</evidence>
<evidence type="ECO:0000256" key="7">
    <source>
        <dbReference type="SAM" id="Phobius"/>
    </source>
</evidence>
<dbReference type="InterPro" id="IPR036259">
    <property type="entry name" value="MFS_trans_sf"/>
</dbReference>
<gene>
    <name evidence="9" type="ORF">WSS_A17241</name>
</gene>
<reference evidence="9 10" key="1">
    <citation type="journal article" date="2013" name="Genome Announc.">
        <title>Draft Genome Sequence of Rhodococcus opacus Strain M213 Shows a Diverse Catabolic Potential.</title>
        <authorList>
            <person name="Pathak A."/>
            <person name="Green S.J."/>
            <person name="Ogram A."/>
            <person name="Chauhan A."/>
        </authorList>
    </citation>
    <scope>NUCLEOTIDE SEQUENCE [LARGE SCALE GENOMIC DNA]</scope>
    <source>
        <strain evidence="9 10">M213</strain>
    </source>
</reference>
<evidence type="ECO:0000313" key="10">
    <source>
        <dbReference type="Proteomes" id="UP000005951"/>
    </source>
</evidence>
<keyword evidence="5 7" id="KW-1133">Transmembrane helix</keyword>
<evidence type="ECO:0000256" key="5">
    <source>
        <dbReference type="ARBA" id="ARBA00022989"/>
    </source>
</evidence>
<keyword evidence="3" id="KW-1003">Cell membrane</keyword>
<accession>K8XWB1</accession>
<keyword evidence="6 7" id="KW-0472">Membrane</keyword>
<keyword evidence="4 7" id="KW-0812">Transmembrane</keyword>
<proteinExistence type="predicted"/>
<evidence type="ECO:0000256" key="6">
    <source>
        <dbReference type="ARBA" id="ARBA00023136"/>
    </source>
</evidence>
<dbReference type="SUPFAM" id="SSF103473">
    <property type="entry name" value="MFS general substrate transporter"/>
    <property type="match status" value="1"/>
</dbReference>
<dbReference type="GO" id="GO:0022857">
    <property type="term" value="F:transmembrane transporter activity"/>
    <property type="evidence" value="ECO:0007669"/>
    <property type="project" value="InterPro"/>
</dbReference>
<feature type="transmembrane region" description="Helical" evidence="7">
    <location>
        <begin position="78"/>
        <end position="98"/>
    </location>
</feature>
<dbReference type="Proteomes" id="UP000005951">
    <property type="component" value="Unassembled WGS sequence"/>
</dbReference>
<dbReference type="PANTHER" id="PTHR43045">
    <property type="entry name" value="SHIKIMATE TRANSPORTER"/>
    <property type="match status" value="1"/>
</dbReference>
<keyword evidence="2" id="KW-0813">Transport</keyword>
<dbReference type="EMBL" id="AJYC02000057">
    <property type="protein sequence ID" value="EKT81445.1"/>
    <property type="molecule type" value="Genomic_DNA"/>
</dbReference>
<evidence type="ECO:0000256" key="4">
    <source>
        <dbReference type="ARBA" id="ARBA00022692"/>
    </source>
</evidence>
<comment type="caution">
    <text evidence="9">The sequence shown here is derived from an EMBL/GenBank/DDBJ whole genome shotgun (WGS) entry which is preliminary data.</text>
</comment>
<evidence type="ECO:0000256" key="1">
    <source>
        <dbReference type="ARBA" id="ARBA00004651"/>
    </source>
</evidence>
<sequence>MTLADRPLTNLLRRRLHRSLTFAILGASYGPMASFIPELFATEYRYTGAGLAYNLAGVVGGAIPPVIAGILLTTFGSYAIALLLIAFVLVSLLSTLLLPETNARRL</sequence>
<feature type="transmembrane region" description="Helical" evidence="7">
    <location>
        <begin position="52"/>
        <end position="72"/>
    </location>
</feature>
<evidence type="ECO:0000256" key="2">
    <source>
        <dbReference type="ARBA" id="ARBA00022448"/>
    </source>
</evidence>
<name>K8XWB1_RHOOP</name>
<organism evidence="9 10">
    <name type="scientific">Rhodococcus opacus M213</name>
    <dbReference type="NCBI Taxonomy" id="1129896"/>
    <lineage>
        <taxon>Bacteria</taxon>
        <taxon>Bacillati</taxon>
        <taxon>Actinomycetota</taxon>
        <taxon>Actinomycetes</taxon>
        <taxon>Mycobacteriales</taxon>
        <taxon>Nocardiaceae</taxon>
        <taxon>Rhodococcus</taxon>
    </lineage>
</organism>